<evidence type="ECO:0000313" key="1">
    <source>
        <dbReference type="EMBL" id="TDB67502.1"/>
    </source>
</evidence>
<gene>
    <name evidence="1" type="ORF">EZE20_06035</name>
</gene>
<accession>A0A4R4KKK3</accession>
<keyword evidence="2" id="KW-1185">Reference proteome</keyword>
<reference evidence="1 2" key="1">
    <citation type="submission" date="2019-02" db="EMBL/GenBank/DDBJ databases">
        <title>Arundinibacter roseus gen. nov., sp. nov., a new member of the family Cytophagaceae.</title>
        <authorList>
            <person name="Szuroczki S."/>
            <person name="Khayer B."/>
            <person name="Sproer C."/>
            <person name="Toumi M."/>
            <person name="Szabo A."/>
            <person name="Felfoldi T."/>
            <person name="Schumann P."/>
            <person name="Toth E."/>
        </authorList>
    </citation>
    <scope>NUCLEOTIDE SEQUENCE [LARGE SCALE GENOMIC DNA]</scope>
    <source>
        <strain evidence="1 2">DMA-k-7a</strain>
    </source>
</reference>
<proteinExistence type="predicted"/>
<dbReference type="Proteomes" id="UP000295706">
    <property type="component" value="Unassembled WGS sequence"/>
</dbReference>
<dbReference type="EMBL" id="SMJU01000003">
    <property type="protein sequence ID" value="TDB67502.1"/>
    <property type="molecule type" value="Genomic_DNA"/>
</dbReference>
<sequence>MLKTRCLQATLIITLLIVCMSCQDKDARPVVNDSAYFPLEVGNFWIYQVTTESFAAANLPVKQTFQVQQKISSSFARNGEMVFVLDESFRPNADSPWKLTSIRTVQKNRLEVIEQNDNAPVVPLTFPIDLTTFWDKNRYNTSSEKLLNYQDVARPFAVENLDFANTVTVSGSNDSTLVGQEKYLRVYAPGIGCVYREDRSLTFCQQSPTCIGKGKIESGSIERWVLISSVQMP</sequence>
<dbReference type="AlphaFoldDB" id="A0A4R4KKK3"/>
<protein>
    <submittedName>
        <fullName evidence="1">Uncharacterized protein</fullName>
    </submittedName>
</protein>
<name>A0A4R4KKK3_9BACT</name>
<comment type="caution">
    <text evidence="1">The sequence shown here is derived from an EMBL/GenBank/DDBJ whole genome shotgun (WGS) entry which is preliminary data.</text>
</comment>
<evidence type="ECO:0000313" key="2">
    <source>
        <dbReference type="Proteomes" id="UP000295706"/>
    </source>
</evidence>
<dbReference type="RefSeq" id="WP_132115550.1">
    <property type="nucleotide sequence ID" value="NZ_SMJU01000003.1"/>
</dbReference>
<dbReference type="OrthoDB" id="1467525at2"/>
<organism evidence="1 2">
    <name type="scientific">Arundinibacter roseus</name>
    <dbReference type="NCBI Taxonomy" id="2070510"/>
    <lineage>
        <taxon>Bacteria</taxon>
        <taxon>Pseudomonadati</taxon>
        <taxon>Bacteroidota</taxon>
        <taxon>Cytophagia</taxon>
        <taxon>Cytophagales</taxon>
        <taxon>Spirosomataceae</taxon>
        <taxon>Arundinibacter</taxon>
    </lineage>
</organism>